<proteinExistence type="predicted"/>
<comment type="subcellular location">
    <subcellularLocation>
        <location evidence="1">Membrane</location>
    </subcellularLocation>
</comment>
<dbReference type="Pfam" id="PF13855">
    <property type="entry name" value="LRR_8"/>
    <property type="match status" value="1"/>
</dbReference>
<keyword evidence="7" id="KW-1133">Transmembrane helix</keyword>
<keyword evidence="6" id="KW-0067">ATP-binding</keyword>
<dbReference type="Pfam" id="PF23559">
    <property type="entry name" value="WHD_DRP"/>
    <property type="match status" value="1"/>
</dbReference>
<dbReference type="PANTHER" id="PTHR47186:SF24">
    <property type="entry name" value="DISEASE RESISTANCE RPP13-LIKE PROTEIN 1"/>
    <property type="match status" value="1"/>
</dbReference>
<dbReference type="STRING" id="429701.A0A2G9I3T5"/>
<keyword evidence="11" id="KW-0808">Transferase</keyword>
<feature type="compositionally biased region" description="Basic and acidic residues" evidence="9">
    <location>
        <begin position="299"/>
        <end position="308"/>
    </location>
</feature>
<protein>
    <submittedName>
        <fullName evidence="11">Mitogen-activated protein kinase kinase (MAP2K)</fullName>
    </submittedName>
</protein>
<dbReference type="AlphaFoldDB" id="A0A2G9I3T5"/>
<dbReference type="SUPFAM" id="SSF52058">
    <property type="entry name" value="L domain-like"/>
    <property type="match status" value="1"/>
</dbReference>
<feature type="compositionally biased region" description="Basic and acidic residues" evidence="9">
    <location>
        <begin position="255"/>
        <end position="265"/>
    </location>
</feature>
<keyword evidence="11" id="KW-0418">Kinase</keyword>
<keyword evidence="4" id="KW-0677">Repeat</keyword>
<evidence type="ECO:0000256" key="8">
    <source>
        <dbReference type="ARBA" id="ARBA00023136"/>
    </source>
</evidence>
<keyword evidence="8" id="KW-0472">Membrane</keyword>
<dbReference type="Proteomes" id="UP000231279">
    <property type="component" value="Unassembled WGS sequence"/>
</dbReference>
<dbReference type="Gene3D" id="3.30.200.20">
    <property type="entry name" value="Phosphorylase Kinase, domain 1"/>
    <property type="match status" value="1"/>
</dbReference>
<organism evidence="11 12">
    <name type="scientific">Handroanthus impetiginosus</name>
    <dbReference type="NCBI Taxonomy" id="429701"/>
    <lineage>
        <taxon>Eukaryota</taxon>
        <taxon>Viridiplantae</taxon>
        <taxon>Streptophyta</taxon>
        <taxon>Embryophyta</taxon>
        <taxon>Tracheophyta</taxon>
        <taxon>Spermatophyta</taxon>
        <taxon>Magnoliopsida</taxon>
        <taxon>eudicotyledons</taxon>
        <taxon>Gunneridae</taxon>
        <taxon>Pentapetalae</taxon>
        <taxon>asterids</taxon>
        <taxon>lamiids</taxon>
        <taxon>Lamiales</taxon>
        <taxon>Bignoniaceae</taxon>
        <taxon>Crescentiina</taxon>
        <taxon>Tabebuia alliance</taxon>
        <taxon>Handroanthus</taxon>
    </lineage>
</organism>
<dbReference type="Gene3D" id="1.10.510.10">
    <property type="entry name" value="Transferase(Phosphotransferase) domain 1"/>
    <property type="match status" value="2"/>
</dbReference>
<dbReference type="GO" id="GO:0016020">
    <property type="term" value="C:membrane"/>
    <property type="evidence" value="ECO:0007669"/>
    <property type="project" value="UniProtKB-SubCell"/>
</dbReference>
<dbReference type="CDD" id="cd00180">
    <property type="entry name" value="PKc"/>
    <property type="match status" value="1"/>
</dbReference>
<dbReference type="EMBL" id="NKXS01000419">
    <property type="protein sequence ID" value="PIN24412.1"/>
    <property type="molecule type" value="Genomic_DNA"/>
</dbReference>
<dbReference type="InterPro" id="IPR032675">
    <property type="entry name" value="LRR_dom_sf"/>
</dbReference>
<dbReference type="PROSITE" id="PS50011">
    <property type="entry name" value="PROTEIN_KINASE_DOM"/>
    <property type="match status" value="1"/>
</dbReference>
<feature type="compositionally biased region" description="Polar residues" evidence="9">
    <location>
        <begin position="314"/>
        <end position="328"/>
    </location>
</feature>
<dbReference type="Gene3D" id="3.80.10.10">
    <property type="entry name" value="Ribonuclease Inhibitor"/>
    <property type="match status" value="2"/>
</dbReference>
<comment type="caution">
    <text evidence="11">The sequence shown here is derived from an EMBL/GenBank/DDBJ whole genome shotgun (WGS) entry which is preliminary data.</text>
</comment>
<accession>A0A2G9I3T5</accession>
<dbReference type="Pfam" id="PF00069">
    <property type="entry name" value="Pkinase"/>
    <property type="match status" value="1"/>
</dbReference>
<sequence>MALLTQPTRSESGDKVFEAVDGLTGAIYTLMEFGGHDSSNRAKLIGEARIMKKLDHPNLVKWHEFHMDRGSVVSFDIKSESGLASVANQVLSGLSYLHLRNFPHGDIKPSNFFLNSRDQVKVLYLGLSILKLYKGSSWRLRDRNFVEISKLEEVPSSSPTFREKTQKSSVKLWRFLVCCMQTDLSKRWTAQELVLHPFVKQQSSPLDRMGDPDAMEDQDTMVHVDVMEDPDAIGRISNDKTFASISVASGVTSSHGEEHISPEKKRRDRSSFPQISGEASESTLTFAEEQISRATSSYGEEHISPEKKKRDRSSFPQVSGEPSESSLISAEEQISPKKKNPKICIEDTEDMYDVGSLKDPTQTVSEVQFVLPNALDFVQRCIQHCSLFLPDCEFEKDKLVQLWMAEECIEVEATKRIEDVANLVFDTLVKEEVIIPSKFDSLYRQLKYKVNTSKPSTWSLKQGNYLRIDDGNLDGMDGEALHLTWNCKRLDRSLSETLKNYKQLRTLMVHEDCGASIKQLPSGIFLDLKLLRTLDLSGTHISELPGTIGKLESLRFLDVSETPIKRLPESTDRLYFLQTLKLRGCFGLFAFPRGLGRLINLRHLDLDIVGQLKSMPWGMGKLTKLQTLQAFLVGKNEGCASAEEAKEATLAKKQHIEKLELRWHDHGNEDSLDTAEILEYLQPHFHLTELQITHFSGSKLSSWISNPLFTNLASITLYKCINCHILPSIGELPSLKILHITEMNNVRDINTLFCRSHDDEFRAFPALEKLTLDKMLNLEEWTGIRGGDFHCLCHILIRYCPKLSVLPSMSHFLCLQHLEVIHCVQLVSLPEGLLPGSLESLIVRDCPKLNEIFLEDGGQDRFKVAQNIWIDFQQVSLD</sequence>
<dbReference type="GO" id="GO:0005524">
    <property type="term" value="F:ATP binding"/>
    <property type="evidence" value="ECO:0007669"/>
    <property type="project" value="InterPro"/>
</dbReference>
<gene>
    <name evidence="11" type="ORF">CDL12_02866</name>
</gene>
<evidence type="ECO:0000256" key="2">
    <source>
        <dbReference type="ARBA" id="ARBA00022614"/>
    </source>
</evidence>
<feature type="compositionally biased region" description="Polar residues" evidence="9">
    <location>
        <begin position="271"/>
        <end position="285"/>
    </location>
</feature>
<dbReference type="SMART" id="SM00220">
    <property type="entry name" value="S_TKc"/>
    <property type="match status" value="1"/>
</dbReference>
<reference evidence="12" key="1">
    <citation type="journal article" date="2018" name="Gigascience">
        <title>Genome assembly of the Pink Ipe (Handroanthus impetiginosus, Bignoniaceae), a highly valued, ecologically keystone Neotropical timber forest tree.</title>
        <authorList>
            <person name="Silva-Junior O.B."/>
            <person name="Grattapaglia D."/>
            <person name="Novaes E."/>
            <person name="Collevatti R.G."/>
        </authorList>
    </citation>
    <scope>NUCLEOTIDE SEQUENCE [LARGE SCALE GENOMIC DNA]</scope>
    <source>
        <strain evidence="12">cv. UFG-1</strain>
    </source>
</reference>
<keyword evidence="12" id="KW-1185">Reference proteome</keyword>
<dbReference type="Pfam" id="PF25019">
    <property type="entry name" value="LRR_R13L1-DRL21"/>
    <property type="match status" value="1"/>
</dbReference>
<evidence type="ECO:0000256" key="7">
    <source>
        <dbReference type="ARBA" id="ARBA00022989"/>
    </source>
</evidence>
<feature type="domain" description="Protein kinase" evidence="10">
    <location>
        <begin position="1"/>
        <end position="247"/>
    </location>
</feature>
<dbReference type="InterPro" id="IPR056789">
    <property type="entry name" value="LRR_R13L1-DRL21"/>
</dbReference>
<dbReference type="PANTHER" id="PTHR47186">
    <property type="entry name" value="LEUCINE-RICH REPEAT-CONTAINING PROTEIN 57"/>
    <property type="match status" value="1"/>
</dbReference>
<evidence type="ECO:0000256" key="4">
    <source>
        <dbReference type="ARBA" id="ARBA00022737"/>
    </source>
</evidence>
<keyword evidence="3" id="KW-0812">Transmembrane</keyword>
<evidence type="ECO:0000313" key="12">
    <source>
        <dbReference type="Proteomes" id="UP000231279"/>
    </source>
</evidence>
<dbReference type="InterPro" id="IPR000719">
    <property type="entry name" value="Prot_kinase_dom"/>
</dbReference>
<keyword evidence="5" id="KW-0547">Nucleotide-binding</keyword>
<evidence type="ECO:0000259" key="10">
    <source>
        <dbReference type="PROSITE" id="PS50011"/>
    </source>
</evidence>
<evidence type="ECO:0000256" key="3">
    <source>
        <dbReference type="ARBA" id="ARBA00022692"/>
    </source>
</evidence>
<name>A0A2G9I3T5_9LAMI</name>
<dbReference type="OrthoDB" id="1935327at2759"/>
<dbReference type="InterPro" id="IPR058922">
    <property type="entry name" value="WHD_DRP"/>
</dbReference>
<dbReference type="GO" id="GO:0004672">
    <property type="term" value="F:protein kinase activity"/>
    <property type="evidence" value="ECO:0007669"/>
    <property type="project" value="InterPro"/>
</dbReference>
<dbReference type="InterPro" id="IPR001611">
    <property type="entry name" value="Leu-rich_rpt"/>
</dbReference>
<dbReference type="InterPro" id="IPR008271">
    <property type="entry name" value="Ser/Thr_kinase_AS"/>
</dbReference>
<feature type="region of interest" description="Disordered" evidence="9">
    <location>
        <begin position="248"/>
        <end position="342"/>
    </location>
</feature>
<dbReference type="InterPro" id="IPR011009">
    <property type="entry name" value="Kinase-like_dom_sf"/>
</dbReference>
<evidence type="ECO:0000256" key="1">
    <source>
        <dbReference type="ARBA" id="ARBA00004370"/>
    </source>
</evidence>
<dbReference type="PROSITE" id="PS00108">
    <property type="entry name" value="PROTEIN_KINASE_ST"/>
    <property type="match status" value="1"/>
</dbReference>
<evidence type="ECO:0000256" key="9">
    <source>
        <dbReference type="SAM" id="MobiDB-lite"/>
    </source>
</evidence>
<evidence type="ECO:0000256" key="6">
    <source>
        <dbReference type="ARBA" id="ARBA00022840"/>
    </source>
</evidence>
<keyword evidence="2" id="KW-0433">Leucine-rich repeat</keyword>
<evidence type="ECO:0000313" key="11">
    <source>
        <dbReference type="EMBL" id="PIN24412.1"/>
    </source>
</evidence>
<evidence type="ECO:0000256" key="5">
    <source>
        <dbReference type="ARBA" id="ARBA00022741"/>
    </source>
</evidence>
<dbReference type="SUPFAM" id="SSF56112">
    <property type="entry name" value="Protein kinase-like (PK-like)"/>
    <property type="match status" value="1"/>
</dbReference>